<dbReference type="InterPro" id="IPR002182">
    <property type="entry name" value="NB-ARC"/>
</dbReference>
<reference evidence="8" key="1">
    <citation type="journal article" date="2022" name="Plant J.">
        <title>Strategies of tolerance reflected in two North American maple genomes.</title>
        <authorList>
            <person name="McEvoy S.L."/>
            <person name="Sezen U.U."/>
            <person name="Trouern-Trend A."/>
            <person name="McMahon S.M."/>
            <person name="Schaberg P.G."/>
            <person name="Yang J."/>
            <person name="Wegrzyn J.L."/>
            <person name="Swenson N.G."/>
        </authorList>
    </citation>
    <scope>NUCLEOTIDE SEQUENCE</scope>
    <source>
        <strain evidence="8">NS2018</strain>
    </source>
</reference>
<dbReference type="InterPro" id="IPR032675">
    <property type="entry name" value="LRR_dom_sf"/>
</dbReference>
<comment type="similarity">
    <text evidence="1">Belongs to the disease resistance NB-LRR family.</text>
</comment>
<evidence type="ECO:0000256" key="4">
    <source>
        <dbReference type="ARBA" id="ARBA00022741"/>
    </source>
</evidence>
<dbReference type="Pfam" id="PF23247">
    <property type="entry name" value="LRR_RPS2"/>
    <property type="match status" value="2"/>
</dbReference>
<sequence length="2010" mass="230016">MEQGPNIDIIKFVCPPIYKYWTNQRKLKEYLNSLVSKKDELQSHKEDIELRLSVELQLGKKPMKEVENWLKKAGKAISEAQDIEDRVSKVNCLSRASVGREIDGKIQEMIEVHNQGSFPNSLVIDAPSNRVMTLPWPTPELVGETTVKEKIWAYLMDDTVFKIGVCGMKGIGKTTIMKHIHDDLLKETKFDKVIWITVSKEFDVIKLQEGIAFALNEDLSKLHKDRNTWAAILFKILEARKRYVLILDDVWQRFSLVDVGIPEPTRGNGCKLVLTTRSIEEARSMGCEIIKVEHLPEKEALDLFLNNVGRDLLLIPTLHSTLKQVVEQCAGLPLVIVTVANSLMGEYDIHTWNNALNELKGHKVSVKEDFEISKEELIEYWIVEGLIDEMETRQATYSMGHAIFNRLENICLLKSCLGGTHVKMHDLVRDMALYITSTQYLVQAGKQLKELPEQEWKGEVEKVSLMQNNIKEVSFGAALPKCSTVSTLLLQRNRLERIHESFFKLMKGIQILDLSYNVGIKDLPDSISDLENITALLLHGCTCLEYVPSLAKLRGLKKLDLGGTSIKEVPCGIEMLVHLSYLDLNAKSLEQEIPDGMLGRLSRLQYLRLDKACAKAKEVLELKKLETVGVRFNNLQDYHMYLSHQRQRGWLNKYFLSVGNQNISNSFLLSKEDIFDFKYGKCVAFKEICGDSILLPTDIQELNISNCIDLKSLNDRVLFLEDATDLRRCIICECQQIECIVSSSSCYTILESIEELWLLKLDSFSVFFRGGDGAVSSLPKPTPPGIFSCLKHIQIHACQKIKKLFWPELVHNLQNLEVVDVKFCLQLVEIIAASDAEEENEGGKDSIVFTLPKLREIRLWWLPELKCICNRRSTMVCNYVQTIEIILCPKLKRIPLSLTQLDNGQLLPPISIEKFAVDGRETWDSLEWDHPHSKNVLEPYMELAPPLWKLPMDPGPYVEIINIVGPPICKYWNYHRKLKDCLNRLISKKEDLNSRKEDIQQRLSNELHFGKQPKKEVENWLTKAEKIIGEIQILEDKVGKVKYLSRACLGKRVYEKIEETIEVYNEGSFSESLLIDAPSNSGMALPTPELVGEASVKEKIREYLMGDRVCKIGVCGMGGIGKTTIMKHIHNELLREAKFDKVIWVTASQEFDVFKLQKEIASALSKKLSKDLSEEEDKTKRAAMLSKTFNESIKRYLLILDDVWKRFFLHDVGIPEPTISNGCKLVLTTRSIELALSMGCEAIKVAPLSDGDALNLFLNHSGRDVYVPTLESTLKEVLKQCAGLPLAIVIIGSSMRGEHEVRMWKNALNKLKKNAGSAEGMVDEVFQRLKFSYDRLPNAEMKQCFLYCALYPEDFEISKKELIEYWIVEGLIDDMETRQEMYDEGFSILKRLENNCLLESGKKEECGKMHDLVRDLALHITSTESPRYLVKAGMQLEELPNEQEWKEDVEKVSLMENRIKEISLDEIIPKCKALKTLLLQNNGIYLERIHESFFTLMTGLTILDLSGNWNIKALPNSVSKLQNLNALLLHRCGSLEYVPSLSKIRGLKMLDLGFTIIKEVPHGMEMLVHLRYLDLFCVNSPREVPTGILPKLCRLQHLRLNITPDVIVEEVAGLRKLETLQIRFENLEDYRLYSSRLQPGCLNRYYFNVGISSLLVKDFTHEKCVGFYGLSFCGDSILLPTDIQWVMFRYCHDITSLGDLNSSFKYATDLRYCCIDGCEGIECLVSSSSSYNILQSIEKLELWGLDNFSVLFRGERDRSAASTPTPPEKLFWPELVHNLQNLEQIRVEYCEQLAEIISTSDDDEENKEEGKDSTIFTLPKLREMTFRRLPQLKCICNRRSRMECNSLENIKIVDCPKLKRIPLLLPQLETGQLLPPVSLIKIEINSQEWWNSLEWDHPNIKNVLERFLHCGKLVGLIAHLKLTIRRLLWVRMMKKSNELSKVEKSNEDNKEMLSPSGLILIPVDWKGYDEANIISKRRNCRDTGLATKGHGIKTRSSNFNIIRSKDTLKL</sequence>
<protein>
    <recommendedName>
        <fullName evidence="7">AAA+ ATPase domain-containing protein</fullName>
    </recommendedName>
</protein>
<dbReference type="SUPFAM" id="SSF52058">
    <property type="entry name" value="L domain-like"/>
    <property type="match status" value="2"/>
</dbReference>
<evidence type="ECO:0000313" key="9">
    <source>
        <dbReference type="Proteomes" id="UP001168877"/>
    </source>
</evidence>
<dbReference type="GO" id="GO:0005524">
    <property type="term" value="F:ATP binding"/>
    <property type="evidence" value="ECO:0007669"/>
    <property type="project" value="UniProtKB-KW"/>
</dbReference>
<evidence type="ECO:0000256" key="1">
    <source>
        <dbReference type="ARBA" id="ARBA00008894"/>
    </source>
</evidence>
<gene>
    <name evidence="8" type="ORF">LWI29_033252</name>
</gene>
<keyword evidence="6" id="KW-0067">ATP-binding</keyword>
<evidence type="ECO:0000256" key="5">
    <source>
        <dbReference type="ARBA" id="ARBA00022821"/>
    </source>
</evidence>
<feature type="domain" description="AAA+ ATPase" evidence="7">
    <location>
        <begin position="159"/>
        <end position="296"/>
    </location>
</feature>
<dbReference type="Gene3D" id="3.80.10.10">
    <property type="entry name" value="Ribonuclease Inhibitor"/>
    <property type="match status" value="3"/>
</dbReference>
<dbReference type="Pfam" id="PF00931">
    <property type="entry name" value="NB-ARC"/>
    <property type="match status" value="2"/>
</dbReference>
<keyword evidence="4" id="KW-0547">Nucleotide-binding</keyword>
<dbReference type="InterPro" id="IPR058922">
    <property type="entry name" value="WHD_DRP"/>
</dbReference>
<dbReference type="EMBL" id="JAUESC010000003">
    <property type="protein sequence ID" value="KAK0602431.1"/>
    <property type="molecule type" value="Genomic_DNA"/>
</dbReference>
<reference evidence="8" key="2">
    <citation type="submission" date="2023-06" db="EMBL/GenBank/DDBJ databases">
        <authorList>
            <person name="Swenson N.G."/>
            <person name="Wegrzyn J.L."/>
            <person name="Mcevoy S.L."/>
        </authorList>
    </citation>
    <scope>NUCLEOTIDE SEQUENCE</scope>
    <source>
        <strain evidence="8">NS2018</strain>
        <tissue evidence="8">Leaf</tissue>
    </source>
</reference>
<evidence type="ECO:0000256" key="2">
    <source>
        <dbReference type="ARBA" id="ARBA00022614"/>
    </source>
</evidence>
<dbReference type="InterPro" id="IPR057135">
    <property type="entry name" value="At4g27190-like_LRR"/>
</dbReference>
<dbReference type="InterPro" id="IPR050905">
    <property type="entry name" value="Plant_NBS-LRR"/>
</dbReference>
<proteinExistence type="inferred from homology"/>
<dbReference type="PANTHER" id="PTHR33463">
    <property type="entry name" value="NB-ARC DOMAIN-CONTAINING PROTEIN-RELATED"/>
    <property type="match status" value="1"/>
</dbReference>
<dbReference type="GO" id="GO:0043531">
    <property type="term" value="F:ADP binding"/>
    <property type="evidence" value="ECO:0007669"/>
    <property type="project" value="InterPro"/>
</dbReference>
<accession>A0AA39SPF3</accession>
<dbReference type="GO" id="GO:0006952">
    <property type="term" value="P:defense response"/>
    <property type="evidence" value="ECO:0007669"/>
    <property type="project" value="UniProtKB-KW"/>
</dbReference>
<dbReference type="PANTHER" id="PTHR33463:SF212">
    <property type="entry name" value="AND NB-ARC DOMAINS-CONTAINING DISEASE RESISTANCE PROTEIN, PUTATIVE-RELATED"/>
    <property type="match status" value="1"/>
</dbReference>
<comment type="caution">
    <text evidence="8">The sequence shown here is derived from an EMBL/GenBank/DDBJ whole genome shotgun (WGS) entry which is preliminary data.</text>
</comment>
<evidence type="ECO:0000259" key="7">
    <source>
        <dbReference type="SMART" id="SM00382"/>
    </source>
</evidence>
<evidence type="ECO:0000256" key="6">
    <source>
        <dbReference type="ARBA" id="ARBA00022840"/>
    </source>
</evidence>
<keyword evidence="5" id="KW-0611">Plant defense</keyword>
<dbReference type="FunFam" id="1.10.10.10:FF:000322">
    <property type="entry name" value="Probable disease resistance protein At1g63360"/>
    <property type="match status" value="1"/>
</dbReference>
<dbReference type="Pfam" id="PF23559">
    <property type="entry name" value="WHD_DRP"/>
    <property type="match status" value="2"/>
</dbReference>
<organism evidence="8 9">
    <name type="scientific">Acer saccharum</name>
    <name type="common">Sugar maple</name>
    <dbReference type="NCBI Taxonomy" id="4024"/>
    <lineage>
        <taxon>Eukaryota</taxon>
        <taxon>Viridiplantae</taxon>
        <taxon>Streptophyta</taxon>
        <taxon>Embryophyta</taxon>
        <taxon>Tracheophyta</taxon>
        <taxon>Spermatophyta</taxon>
        <taxon>Magnoliopsida</taxon>
        <taxon>eudicotyledons</taxon>
        <taxon>Gunneridae</taxon>
        <taxon>Pentapetalae</taxon>
        <taxon>rosids</taxon>
        <taxon>malvids</taxon>
        <taxon>Sapindales</taxon>
        <taxon>Sapindaceae</taxon>
        <taxon>Hippocastanoideae</taxon>
        <taxon>Acereae</taxon>
        <taxon>Acer</taxon>
    </lineage>
</organism>
<dbReference type="InterPro" id="IPR001611">
    <property type="entry name" value="Leu-rich_rpt"/>
</dbReference>
<dbReference type="SMART" id="SM00382">
    <property type="entry name" value="AAA"/>
    <property type="match status" value="2"/>
</dbReference>
<feature type="domain" description="AAA+ ATPase" evidence="7">
    <location>
        <begin position="1108"/>
        <end position="1252"/>
    </location>
</feature>
<evidence type="ECO:0000256" key="3">
    <source>
        <dbReference type="ARBA" id="ARBA00022737"/>
    </source>
</evidence>
<dbReference type="InterPro" id="IPR027417">
    <property type="entry name" value="P-loop_NTPase"/>
</dbReference>
<dbReference type="Gene3D" id="3.40.50.300">
    <property type="entry name" value="P-loop containing nucleotide triphosphate hydrolases"/>
    <property type="match status" value="2"/>
</dbReference>
<dbReference type="FunFam" id="3.40.50.300:FF:001091">
    <property type="entry name" value="Probable disease resistance protein At1g61300"/>
    <property type="match status" value="2"/>
</dbReference>
<dbReference type="InterPro" id="IPR042197">
    <property type="entry name" value="Apaf_helical"/>
</dbReference>
<dbReference type="PRINTS" id="PR00364">
    <property type="entry name" value="DISEASERSIST"/>
</dbReference>
<dbReference type="SUPFAM" id="SSF52540">
    <property type="entry name" value="P-loop containing nucleoside triphosphate hydrolases"/>
    <property type="match status" value="2"/>
</dbReference>
<keyword evidence="9" id="KW-1185">Reference proteome</keyword>
<evidence type="ECO:0000313" key="8">
    <source>
        <dbReference type="EMBL" id="KAK0602431.1"/>
    </source>
</evidence>
<dbReference type="Gene3D" id="1.10.10.10">
    <property type="entry name" value="Winged helix-like DNA-binding domain superfamily/Winged helix DNA-binding domain"/>
    <property type="match status" value="1"/>
</dbReference>
<keyword evidence="2" id="KW-0433">Leucine-rich repeat</keyword>
<dbReference type="Pfam" id="PF13855">
    <property type="entry name" value="LRR_8"/>
    <property type="match status" value="1"/>
</dbReference>
<dbReference type="InterPro" id="IPR036388">
    <property type="entry name" value="WH-like_DNA-bd_sf"/>
</dbReference>
<dbReference type="Gene3D" id="1.10.8.430">
    <property type="entry name" value="Helical domain of apoptotic protease-activating factors"/>
    <property type="match status" value="2"/>
</dbReference>
<dbReference type="Proteomes" id="UP001168877">
    <property type="component" value="Unassembled WGS sequence"/>
</dbReference>
<keyword evidence="3" id="KW-0677">Repeat</keyword>
<name>A0AA39SPF3_ACESA</name>
<dbReference type="InterPro" id="IPR003593">
    <property type="entry name" value="AAA+_ATPase"/>
</dbReference>